<keyword evidence="2" id="KW-0812">Transmembrane</keyword>
<keyword evidence="4" id="KW-1185">Reference proteome</keyword>
<protein>
    <recommendedName>
        <fullName evidence="5">Transmembrane protein</fullName>
    </recommendedName>
</protein>
<evidence type="ECO:0000313" key="3">
    <source>
        <dbReference type="EMBL" id="PFX18222.1"/>
    </source>
</evidence>
<feature type="transmembrane region" description="Helical" evidence="2">
    <location>
        <begin position="443"/>
        <end position="467"/>
    </location>
</feature>
<name>A0A2B4RPQ2_STYPI</name>
<evidence type="ECO:0000313" key="4">
    <source>
        <dbReference type="Proteomes" id="UP000225706"/>
    </source>
</evidence>
<evidence type="ECO:0000256" key="1">
    <source>
        <dbReference type="SAM" id="MobiDB-lite"/>
    </source>
</evidence>
<dbReference type="OrthoDB" id="5956754at2759"/>
<comment type="caution">
    <text evidence="3">The sequence shown here is derived from an EMBL/GenBank/DDBJ whole genome shotgun (WGS) entry which is preliminary data.</text>
</comment>
<feature type="compositionally biased region" description="Polar residues" evidence="1">
    <location>
        <begin position="27"/>
        <end position="37"/>
    </location>
</feature>
<dbReference type="EMBL" id="LSMT01000423">
    <property type="protein sequence ID" value="PFX18222.1"/>
    <property type="molecule type" value="Genomic_DNA"/>
</dbReference>
<reference evidence="4" key="1">
    <citation type="journal article" date="2017" name="bioRxiv">
        <title>Comparative analysis of the genomes of Stylophora pistillata and Acropora digitifera provides evidence for extensive differences between species of corals.</title>
        <authorList>
            <person name="Voolstra C.R."/>
            <person name="Li Y."/>
            <person name="Liew Y.J."/>
            <person name="Baumgarten S."/>
            <person name="Zoccola D."/>
            <person name="Flot J.-F."/>
            <person name="Tambutte S."/>
            <person name="Allemand D."/>
            <person name="Aranda M."/>
        </authorList>
    </citation>
    <scope>NUCLEOTIDE SEQUENCE [LARGE SCALE GENOMIC DNA]</scope>
</reference>
<dbReference type="AlphaFoldDB" id="A0A2B4RPQ2"/>
<keyword evidence="2" id="KW-0472">Membrane</keyword>
<evidence type="ECO:0008006" key="5">
    <source>
        <dbReference type="Google" id="ProtNLM"/>
    </source>
</evidence>
<evidence type="ECO:0000256" key="2">
    <source>
        <dbReference type="SAM" id="Phobius"/>
    </source>
</evidence>
<organism evidence="3 4">
    <name type="scientific">Stylophora pistillata</name>
    <name type="common">Smooth cauliflower coral</name>
    <dbReference type="NCBI Taxonomy" id="50429"/>
    <lineage>
        <taxon>Eukaryota</taxon>
        <taxon>Metazoa</taxon>
        <taxon>Cnidaria</taxon>
        <taxon>Anthozoa</taxon>
        <taxon>Hexacorallia</taxon>
        <taxon>Scleractinia</taxon>
        <taxon>Astrocoeniina</taxon>
        <taxon>Pocilloporidae</taxon>
        <taxon>Stylophora</taxon>
    </lineage>
</organism>
<sequence>MDEIYICLTTLEDATRVEADFVVAPPTQGNSSQQGQQADEPRHGGGGGSKLAKVWTGTQCLSTLWALHPGLWDGYIPTGRISRGFFKTRVVLIAMMLVISPAFLSSQLQQINSFLSLTEIHEMPEGLNEMKSYRSNGRVLAQKVLGTGDPLSLALLPHYSKKPGILTYSRGYHDSLSLYYLELLLHSLDTTPWFPDLLRLYNIRFLATYGIEVPLHFLKACQLRHLAFIGSMEVYVREPKENYGYFEFVHVPGAILGDLKGMREAVVRITQLFTNRAVFAVNPSSPLNDPPFEIVVFDRVADGNFLKFLSSEAPRFENKWFVSKMRVKEKAFREDVKFQHFPESVRSRVLQEEVGKTFYRAYVHVHERAWSKNFYETEHLLLKVTYHPYWKCAFHSSAETIDGARDWHEVLVHHVTPSLMSIVLPPGKHHVICQYKNPICQKVGFVLFLVSFIALMVREIVVFLHYLPR</sequence>
<accession>A0A2B4RPQ2</accession>
<gene>
    <name evidence="3" type="ORF">AWC38_SpisGene17414</name>
</gene>
<keyword evidence="2" id="KW-1133">Transmembrane helix</keyword>
<proteinExistence type="predicted"/>
<dbReference type="Proteomes" id="UP000225706">
    <property type="component" value="Unassembled WGS sequence"/>
</dbReference>
<feature type="region of interest" description="Disordered" evidence="1">
    <location>
        <begin position="25"/>
        <end position="49"/>
    </location>
</feature>